<evidence type="ECO:0000256" key="3">
    <source>
        <dbReference type="ARBA" id="ARBA00022679"/>
    </source>
</evidence>
<dbReference type="InterPro" id="IPR016064">
    <property type="entry name" value="NAD/diacylglycerol_kinase_sf"/>
</dbReference>
<dbReference type="GO" id="GO:0007200">
    <property type="term" value="P:phospholipase C-activating G protein-coupled receptor signaling pathway"/>
    <property type="evidence" value="ECO:0007669"/>
    <property type="project" value="InterPro"/>
</dbReference>
<keyword evidence="6 7" id="KW-0067">ATP-binding</keyword>
<dbReference type="InterPro" id="IPR001206">
    <property type="entry name" value="Diacylglycerol_kinase_cat_dom"/>
</dbReference>
<dbReference type="Proteomes" id="UP000887565">
    <property type="component" value="Unplaced"/>
</dbReference>
<organism evidence="9 10">
    <name type="scientific">Romanomermis culicivorax</name>
    <name type="common">Nematode worm</name>
    <dbReference type="NCBI Taxonomy" id="13658"/>
    <lineage>
        <taxon>Eukaryota</taxon>
        <taxon>Metazoa</taxon>
        <taxon>Ecdysozoa</taxon>
        <taxon>Nematoda</taxon>
        <taxon>Enoplea</taxon>
        <taxon>Dorylaimia</taxon>
        <taxon>Mermithida</taxon>
        <taxon>Mermithoidea</taxon>
        <taxon>Mermithidae</taxon>
        <taxon>Romanomermis</taxon>
    </lineage>
</organism>
<dbReference type="PROSITE" id="PS50146">
    <property type="entry name" value="DAGK"/>
    <property type="match status" value="1"/>
</dbReference>
<evidence type="ECO:0000313" key="9">
    <source>
        <dbReference type="Proteomes" id="UP000887565"/>
    </source>
</evidence>
<dbReference type="GO" id="GO:0005524">
    <property type="term" value="F:ATP binding"/>
    <property type="evidence" value="ECO:0007669"/>
    <property type="project" value="UniProtKB-KW"/>
</dbReference>
<evidence type="ECO:0000256" key="2">
    <source>
        <dbReference type="ARBA" id="ARBA00009280"/>
    </source>
</evidence>
<keyword evidence="4 7" id="KW-0547">Nucleotide-binding</keyword>
<feature type="domain" description="DAGKc" evidence="8">
    <location>
        <begin position="1"/>
        <end position="110"/>
    </location>
</feature>
<dbReference type="Pfam" id="PF00609">
    <property type="entry name" value="DAGK_acc"/>
    <property type="match status" value="1"/>
</dbReference>
<comment type="catalytic activity">
    <reaction evidence="1 7">
        <text>a 1,2-diacyl-sn-glycerol + ATP = a 1,2-diacyl-sn-glycero-3-phosphate + ADP + H(+)</text>
        <dbReference type="Rhea" id="RHEA:10272"/>
        <dbReference type="ChEBI" id="CHEBI:15378"/>
        <dbReference type="ChEBI" id="CHEBI:17815"/>
        <dbReference type="ChEBI" id="CHEBI:30616"/>
        <dbReference type="ChEBI" id="CHEBI:58608"/>
        <dbReference type="ChEBI" id="CHEBI:456216"/>
        <dbReference type="EC" id="2.7.1.107"/>
    </reaction>
</comment>
<proteinExistence type="inferred from homology"/>
<name>A0A915JB07_ROMCU</name>
<evidence type="ECO:0000313" key="10">
    <source>
        <dbReference type="WBParaSite" id="nRc.2.0.1.t23678-RA"/>
    </source>
</evidence>
<evidence type="ECO:0000259" key="8">
    <source>
        <dbReference type="PROSITE" id="PS50146"/>
    </source>
</evidence>
<evidence type="ECO:0000256" key="1">
    <source>
        <dbReference type="ARBA" id="ARBA00001383"/>
    </source>
</evidence>
<dbReference type="InterPro" id="IPR037607">
    <property type="entry name" value="DGK"/>
</dbReference>
<dbReference type="OMA" id="CRSNHDD"/>
<dbReference type="SMART" id="SM00046">
    <property type="entry name" value="DAGKc"/>
    <property type="match status" value="1"/>
</dbReference>
<dbReference type="InterPro" id="IPR000756">
    <property type="entry name" value="Diacylglycerol_kin_accessory"/>
</dbReference>
<dbReference type="EC" id="2.7.1.107" evidence="7"/>
<sequence>MLNPRQVFNLATTNPLDGLQMFSKVVDTNILCCGGDGTIGWVMDAMDKIEYDMPEQRPPIAILPLGTGNDMARCLRWGGGYQNEDLLKILQKIEHSTIAMLDRWHLDITTVDDLEEKSDPVPATIMNNYFSIGVDASIAHRFHQMREKYPERFNSRVKNKFFYFEFATSETLQATCKHLHEFIEITCDNIGLDLSNGSPLEGIAILNIPSIYGGSDLWGGESLKKMIRKRSRNRDFSSFISLFGKSRSRKSVSSSSHRLNLDACIQDIGDGLLEIVGIESAMYVGQVKAGLRDSGRRLAQCKEVLRCDF</sequence>
<dbReference type="PANTHER" id="PTHR11255:SF48">
    <property type="entry name" value="DIACYLGLYCEROL KINASE 1"/>
    <property type="match status" value="1"/>
</dbReference>
<protein>
    <recommendedName>
        <fullName evidence="7">Diacylglycerol kinase</fullName>
        <shortName evidence="7">DAG kinase</shortName>
        <ecNumber evidence="7">2.7.1.107</ecNumber>
    </recommendedName>
</protein>
<dbReference type="InterPro" id="IPR017438">
    <property type="entry name" value="ATP-NAD_kinase_N"/>
</dbReference>
<evidence type="ECO:0000256" key="4">
    <source>
        <dbReference type="ARBA" id="ARBA00022741"/>
    </source>
</evidence>
<accession>A0A915JB07</accession>
<dbReference type="AlphaFoldDB" id="A0A915JB07"/>
<evidence type="ECO:0000256" key="7">
    <source>
        <dbReference type="RuleBase" id="RU361128"/>
    </source>
</evidence>
<keyword evidence="3 7" id="KW-0808">Transferase</keyword>
<dbReference type="Pfam" id="PF00781">
    <property type="entry name" value="DAGK_cat"/>
    <property type="match status" value="1"/>
</dbReference>
<dbReference type="PANTHER" id="PTHR11255">
    <property type="entry name" value="DIACYLGLYCEROL KINASE"/>
    <property type="match status" value="1"/>
</dbReference>
<dbReference type="Gene3D" id="2.60.200.40">
    <property type="match status" value="1"/>
</dbReference>
<keyword evidence="9" id="KW-1185">Reference proteome</keyword>
<evidence type="ECO:0000256" key="6">
    <source>
        <dbReference type="ARBA" id="ARBA00022840"/>
    </source>
</evidence>
<keyword evidence="5 7" id="KW-0418">Kinase</keyword>
<evidence type="ECO:0000256" key="5">
    <source>
        <dbReference type="ARBA" id="ARBA00022777"/>
    </source>
</evidence>
<comment type="similarity">
    <text evidence="2 7">Belongs to the eukaryotic diacylglycerol kinase family.</text>
</comment>
<reference evidence="10" key="1">
    <citation type="submission" date="2022-11" db="UniProtKB">
        <authorList>
            <consortium name="WormBaseParasite"/>
        </authorList>
    </citation>
    <scope>IDENTIFICATION</scope>
</reference>
<dbReference type="SUPFAM" id="SSF111331">
    <property type="entry name" value="NAD kinase/diacylglycerol kinase-like"/>
    <property type="match status" value="1"/>
</dbReference>
<dbReference type="GO" id="GO:0005886">
    <property type="term" value="C:plasma membrane"/>
    <property type="evidence" value="ECO:0007669"/>
    <property type="project" value="TreeGrafter"/>
</dbReference>
<dbReference type="WBParaSite" id="nRc.2.0.1.t23678-RA">
    <property type="protein sequence ID" value="nRc.2.0.1.t23678-RA"/>
    <property type="gene ID" value="nRc.2.0.1.g23678"/>
</dbReference>
<dbReference type="GO" id="GO:0004143">
    <property type="term" value="F:ATP-dependent diacylglycerol kinase activity"/>
    <property type="evidence" value="ECO:0007669"/>
    <property type="project" value="UniProtKB-EC"/>
</dbReference>
<dbReference type="SMART" id="SM00045">
    <property type="entry name" value="DAGKa"/>
    <property type="match status" value="1"/>
</dbReference>
<dbReference type="Gene3D" id="3.40.50.10330">
    <property type="entry name" value="Probable inorganic polyphosphate/atp-NAD kinase, domain 1"/>
    <property type="match status" value="1"/>
</dbReference>